<reference evidence="2 3" key="1">
    <citation type="submission" date="2016-09" db="EMBL/GenBank/DDBJ databases">
        <title>The draft genome of Dichanthelium oligosanthes: A C3 panicoid grass species.</title>
        <authorList>
            <person name="Studer A.J."/>
            <person name="Schnable J.C."/>
            <person name="Brutnell T.P."/>
        </authorList>
    </citation>
    <scope>NUCLEOTIDE SEQUENCE [LARGE SCALE GENOMIC DNA]</scope>
    <source>
        <strain evidence="3">cv. Kellogg 1175</strain>
        <tissue evidence="2">Leaf</tissue>
    </source>
</reference>
<dbReference type="EMBL" id="LWDX02038655">
    <property type="protein sequence ID" value="OEL24899.1"/>
    <property type="molecule type" value="Genomic_DNA"/>
</dbReference>
<evidence type="ECO:0000313" key="3">
    <source>
        <dbReference type="Proteomes" id="UP000095767"/>
    </source>
</evidence>
<dbReference type="GO" id="GO:0003676">
    <property type="term" value="F:nucleic acid binding"/>
    <property type="evidence" value="ECO:0007669"/>
    <property type="project" value="InterPro"/>
</dbReference>
<sequence>LETDCKCIIELFSKPESQRSRLNFIIKDTIEAGRSLPEFVFKHTKREQNCVAHELAQLAKRTRHAAVWHLRFPVCEEQIIAQECNFSSK</sequence>
<comment type="caution">
    <text evidence="2">The sequence shown here is derived from an EMBL/GenBank/DDBJ whole genome shotgun (WGS) entry which is preliminary data.</text>
</comment>
<name>A0A1E5VID8_9POAL</name>
<feature type="domain" description="RNase H type-1" evidence="1">
    <location>
        <begin position="1"/>
        <end position="59"/>
    </location>
</feature>
<feature type="non-terminal residue" evidence="2">
    <location>
        <position position="1"/>
    </location>
</feature>
<dbReference type="Proteomes" id="UP000095767">
    <property type="component" value="Unassembled WGS sequence"/>
</dbReference>
<keyword evidence="3" id="KW-1185">Reference proteome</keyword>
<proteinExistence type="predicted"/>
<gene>
    <name evidence="2" type="ORF">BAE44_0014079</name>
</gene>
<evidence type="ECO:0000313" key="2">
    <source>
        <dbReference type="EMBL" id="OEL24899.1"/>
    </source>
</evidence>
<accession>A0A1E5VID8</accession>
<dbReference type="Pfam" id="PF13456">
    <property type="entry name" value="RVT_3"/>
    <property type="match status" value="1"/>
</dbReference>
<dbReference type="OrthoDB" id="686604at2759"/>
<dbReference type="GO" id="GO:0004523">
    <property type="term" value="F:RNA-DNA hybrid ribonuclease activity"/>
    <property type="evidence" value="ECO:0007669"/>
    <property type="project" value="InterPro"/>
</dbReference>
<dbReference type="InterPro" id="IPR002156">
    <property type="entry name" value="RNaseH_domain"/>
</dbReference>
<evidence type="ECO:0000259" key="1">
    <source>
        <dbReference type="Pfam" id="PF13456"/>
    </source>
</evidence>
<dbReference type="AlphaFoldDB" id="A0A1E5VID8"/>
<protein>
    <recommendedName>
        <fullName evidence="1">RNase H type-1 domain-containing protein</fullName>
    </recommendedName>
</protein>
<organism evidence="2 3">
    <name type="scientific">Dichanthelium oligosanthes</name>
    <dbReference type="NCBI Taxonomy" id="888268"/>
    <lineage>
        <taxon>Eukaryota</taxon>
        <taxon>Viridiplantae</taxon>
        <taxon>Streptophyta</taxon>
        <taxon>Embryophyta</taxon>
        <taxon>Tracheophyta</taxon>
        <taxon>Spermatophyta</taxon>
        <taxon>Magnoliopsida</taxon>
        <taxon>Liliopsida</taxon>
        <taxon>Poales</taxon>
        <taxon>Poaceae</taxon>
        <taxon>PACMAD clade</taxon>
        <taxon>Panicoideae</taxon>
        <taxon>Panicodae</taxon>
        <taxon>Paniceae</taxon>
        <taxon>Dichantheliinae</taxon>
        <taxon>Dichanthelium</taxon>
    </lineage>
</organism>